<gene>
    <name evidence="1" type="ORF">HOV93_19060</name>
</gene>
<dbReference type="RefSeq" id="WP_207396192.1">
    <property type="nucleotide sequence ID" value="NZ_JABRWO010000004.1"/>
</dbReference>
<dbReference type="EMBL" id="JABRWO010000004">
    <property type="protein sequence ID" value="MBA2114739.1"/>
    <property type="molecule type" value="Genomic_DNA"/>
</dbReference>
<evidence type="ECO:0000313" key="2">
    <source>
        <dbReference type="Proteomes" id="UP000551616"/>
    </source>
</evidence>
<keyword evidence="2" id="KW-1185">Reference proteome</keyword>
<reference evidence="1 2" key="1">
    <citation type="submission" date="2020-05" db="EMBL/GenBank/DDBJ databases">
        <title>Bremerella alba sp. nov., a novel planctomycete isolated from the surface of the macroalga Fucus spiralis.</title>
        <authorList>
            <person name="Godinho O."/>
            <person name="Botelho R."/>
            <person name="Albuquerque L."/>
            <person name="Wiegand S."/>
            <person name="Da Costa M.S."/>
            <person name="Lobo-Da-Cunha A."/>
            <person name="Jogler C."/>
            <person name="Lage O.M."/>
        </authorList>
    </citation>
    <scope>NUCLEOTIDE SEQUENCE [LARGE SCALE GENOMIC DNA]</scope>
    <source>
        <strain evidence="1 2">FF15</strain>
    </source>
</reference>
<protein>
    <recommendedName>
        <fullName evidence="3">Carboxypeptidase regulatory-like domain-containing protein</fullName>
    </recommendedName>
</protein>
<sequence>MRISKQWLLSVVLATSLISFVGCRGGGDPGVVRVTGTVTMEGKPLPNATVLFVSGQGRPSGALTDESGRYELNYTGHQKGARIGHNRVQITTAQGPSETMEGEPVPAIPESIPAKYNSRSELEFTVTEDGENVANFELSSK</sequence>
<dbReference type="InterPro" id="IPR008969">
    <property type="entry name" value="CarboxyPept-like_regulatory"/>
</dbReference>
<evidence type="ECO:0000313" key="1">
    <source>
        <dbReference type="EMBL" id="MBA2114739.1"/>
    </source>
</evidence>
<dbReference type="AlphaFoldDB" id="A0A7V8V4E2"/>
<dbReference type="Gene3D" id="2.60.40.1120">
    <property type="entry name" value="Carboxypeptidase-like, regulatory domain"/>
    <property type="match status" value="1"/>
</dbReference>
<proteinExistence type="predicted"/>
<name>A0A7V8V4E2_9BACT</name>
<evidence type="ECO:0008006" key="3">
    <source>
        <dbReference type="Google" id="ProtNLM"/>
    </source>
</evidence>
<dbReference type="PROSITE" id="PS51257">
    <property type="entry name" value="PROKAR_LIPOPROTEIN"/>
    <property type="match status" value="1"/>
</dbReference>
<comment type="caution">
    <text evidence="1">The sequence shown here is derived from an EMBL/GenBank/DDBJ whole genome shotgun (WGS) entry which is preliminary data.</text>
</comment>
<dbReference type="SUPFAM" id="SSF49464">
    <property type="entry name" value="Carboxypeptidase regulatory domain-like"/>
    <property type="match status" value="1"/>
</dbReference>
<accession>A0A7V8V4E2</accession>
<organism evidence="1 2">
    <name type="scientific">Bremerella alba</name>
    <dbReference type="NCBI Taxonomy" id="980252"/>
    <lineage>
        <taxon>Bacteria</taxon>
        <taxon>Pseudomonadati</taxon>
        <taxon>Planctomycetota</taxon>
        <taxon>Planctomycetia</taxon>
        <taxon>Pirellulales</taxon>
        <taxon>Pirellulaceae</taxon>
        <taxon>Bremerella</taxon>
    </lineage>
</organism>
<dbReference type="Proteomes" id="UP000551616">
    <property type="component" value="Unassembled WGS sequence"/>
</dbReference>